<evidence type="ECO:0000256" key="6">
    <source>
        <dbReference type="PIRSR" id="PIRSR604254-1"/>
    </source>
</evidence>
<feature type="region of interest" description="Disordered" evidence="7">
    <location>
        <begin position="1"/>
        <end position="23"/>
    </location>
</feature>
<dbReference type="GO" id="GO:0006882">
    <property type="term" value="P:intracellular zinc ion homeostasis"/>
    <property type="evidence" value="ECO:0007669"/>
    <property type="project" value="TreeGrafter"/>
</dbReference>
<dbReference type="Proteomes" id="UP000054166">
    <property type="component" value="Unassembled WGS sequence"/>
</dbReference>
<gene>
    <name evidence="9" type="ORF">PILCRDRAFT_98806</name>
</gene>
<dbReference type="InParanoid" id="A0A0C3F7R5"/>
<feature type="transmembrane region" description="Helical" evidence="8">
    <location>
        <begin position="109"/>
        <end position="130"/>
    </location>
</feature>
<dbReference type="AlphaFoldDB" id="A0A0C3F7R5"/>
<evidence type="ECO:0000256" key="5">
    <source>
        <dbReference type="ARBA" id="ARBA00023136"/>
    </source>
</evidence>
<keyword evidence="4 8" id="KW-1133">Transmembrane helix</keyword>
<name>A0A0C3F7R5_PILCF</name>
<feature type="transmembrane region" description="Helical" evidence="8">
    <location>
        <begin position="77"/>
        <end position="97"/>
    </location>
</feature>
<keyword evidence="3 8" id="KW-0812">Transmembrane</keyword>
<proteinExistence type="inferred from homology"/>
<dbReference type="PANTHER" id="PTHR20855:SF52">
    <property type="entry name" value="ADIPONECTIN RECEPTOR PROTEIN"/>
    <property type="match status" value="1"/>
</dbReference>
<evidence type="ECO:0000256" key="7">
    <source>
        <dbReference type="SAM" id="MobiDB-lite"/>
    </source>
</evidence>
<dbReference type="GO" id="GO:0016020">
    <property type="term" value="C:membrane"/>
    <property type="evidence" value="ECO:0007669"/>
    <property type="project" value="UniProtKB-SubCell"/>
</dbReference>
<dbReference type="OrthoDB" id="529367at2759"/>
<accession>A0A0C3F7R5</accession>
<dbReference type="EMBL" id="KN833040">
    <property type="protein sequence ID" value="KIM75921.1"/>
    <property type="molecule type" value="Genomic_DNA"/>
</dbReference>
<evidence type="ECO:0000256" key="4">
    <source>
        <dbReference type="ARBA" id="ARBA00022989"/>
    </source>
</evidence>
<evidence type="ECO:0000313" key="10">
    <source>
        <dbReference type="Proteomes" id="UP000054166"/>
    </source>
</evidence>
<organism evidence="9 10">
    <name type="scientific">Piloderma croceum (strain F 1598)</name>
    <dbReference type="NCBI Taxonomy" id="765440"/>
    <lineage>
        <taxon>Eukaryota</taxon>
        <taxon>Fungi</taxon>
        <taxon>Dikarya</taxon>
        <taxon>Basidiomycota</taxon>
        <taxon>Agaricomycotina</taxon>
        <taxon>Agaricomycetes</taxon>
        <taxon>Agaricomycetidae</taxon>
        <taxon>Atheliales</taxon>
        <taxon>Atheliaceae</taxon>
        <taxon>Piloderma</taxon>
    </lineage>
</organism>
<evidence type="ECO:0000256" key="3">
    <source>
        <dbReference type="ARBA" id="ARBA00022692"/>
    </source>
</evidence>
<keyword evidence="6" id="KW-0479">Metal-binding</keyword>
<evidence type="ECO:0000313" key="9">
    <source>
        <dbReference type="EMBL" id="KIM75921.1"/>
    </source>
</evidence>
<feature type="transmembrane region" description="Helical" evidence="8">
    <location>
        <begin position="277"/>
        <end position="298"/>
    </location>
</feature>
<feature type="transmembrane region" description="Helical" evidence="8">
    <location>
        <begin position="142"/>
        <end position="164"/>
    </location>
</feature>
<evidence type="ECO:0000256" key="1">
    <source>
        <dbReference type="ARBA" id="ARBA00004141"/>
    </source>
</evidence>
<dbReference type="HOGENOM" id="CLU_023075_2_0_1"/>
<feature type="transmembrane region" description="Helical" evidence="8">
    <location>
        <begin position="237"/>
        <end position="257"/>
    </location>
</feature>
<dbReference type="PANTHER" id="PTHR20855">
    <property type="entry name" value="ADIPOR/PROGESTIN RECEPTOR-RELATED"/>
    <property type="match status" value="1"/>
</dbReference>
<reference evidence="9 10" key="1">
    <citation type="submission" date="2014-04" db="EMBL/GenBank/DDBJ databases">
        <authorList>
            <consortium name="DOE Joint Genome Institute"/>
            <person name="Kuo A."/>
            <person name="Tarkka M."/>
            <person name="Buscot F."/>
            <person name="Kohler A."/>
            <person name="Nagy L.G."/>
            <person name="Floudas D."/>
            <person name="Copeland A."/>
            <person name="Barry K.W."/>
            <person name="Cichocki N."/>
            <person name="Veneault-Fourrey C."/>
            <person name="LaButti K."/>
            <person name="Lindquist E.A."/>
            <person name="Lipzen A."/>
            <person name="Lundell T."/>
            <person name="Morin E."/>
            <person name="Murat C."/>
            <person name="Sun H."/>
            <person name="Tunlid A."/>
            <person name="Henrissat B."/>
            <person name="Grigoriev I.V."/>
            <person name="Hibbett D.S."/>
            <person name="Martin F."/>
            <person name="Nordberg H.P."/>
            <person name="Cantor M.N."/>
            <person name="Hua S.X."/>
        </authorList>
    </citation>
    <scope>NUCLEOTIDE SEQUENCE [LARGE SCALE GENOMIC DNA]</scope>
    <source>
        <strain evidence="9 10">F 1598</strain>
    </source>
</reference>
<feature type="transmembrane region" description="Helical" evidence="8">
    <location>
        <begin position="176"/>
        <end position="198"/>
    </location>
</feature>
<comment type="subcellular location">
    <subcellularLocation>
        <location evidence="1">Membrane</location>
        <topology evidence="1">Multi-pass membrane protein</topology>
    </subcellularLocation>
</comment>
<dbReference type="GO" id="GO:0038023">
    <property type="term" value="F:signaling receptor activity"/>
    <property type="evidence" value="ECO:0007669"/>
    <property type="project" value="TreeGrafter"/>
</dbReference>
<keyword evidence="6" id="KW-0862">Zinc</keyword>
<feature type="transmembrane region" description="Helical" evidence="8">
    <location>
        <begin position="204"/>
        <end position="225"/>
    </location>
</feature>
<dbReference type="GO" id="GO:0046872">
    <property type="term" value="F:metal ion binding"/>
    <property type="evidence" value="ECO:0007669"/>
    <property type="project" value="UniProtKB-KW"/>
</dbReference>
<protein>
    <recommendedName>
        <fullName evidence="11">Hemolysin-III channel protein Izh2</fullName>
    </recommendedName>
</protein>
<evidence type="ECO:0000256" key="2">
    <source>
        <dbReference type="ARBA" id="ARBA00007018"/>
    </source>
</evidence>
<feature type="binding site" evidence="6">
    <location>
        <position position="130"/>
    </location>
    <ligand>
        <name>Zn(2+)</name>
        <dbReference type="ChEBI" id="CHEBI:29105"/>
    </ligand>
</feature>
<evidence type="ECO:0000256" key="8">
    <source>
        <dbReference type="SAM" id="Phobius"/>
    </source>
</evidence>
<dbReference type="InterPro" id="IPR004254">
    <property type="entry name" value="AdipoR/HlyIII-related"/>
</dbReference>
<dbReference type="STRING" id="765440.A0A0C3F7R5"/>
<dbReference type="Pfam" id="PF03006">
    <property type="entry name" value="HlyIII"/>
    <property type="match status" value="1"/>
</dbReference>
<sequence>MQRLLSKSATPTPDNGTEVFSTAPTAPTSLRRIVARHEAPAWLRDNEYIHTGFRRPSYSYLGSFASLTYLHNETVNIYSHLIGAILLPAAAVVLFIRSHRYKIAGRADLIVFGVFFVGAVACLSMSATYHALSNHSPNVHNLWLRLDVTGIAVLTAATFVPGVYYGFYCEPLLQNIYWTMITTFASAGAVVVLLPRFGTSKWRGFRAGVFIAMGLSALIPIAHSIRLFGLAQSHRQCGLYWFLLEGLFYALGATAYVKLIPERWRPGAFDILGSSHQVFHMLVLFGVASHLKGLVVGFDYNHSHIRC</sequence>
<feature type="binding site" evidence="6">
    <location>
        <position position="280"/>
    </location>
    <ligand>
        <name>Zn(2+)</name>
        <dbReference type="ChEBI" id="CHEBI:29105"/>
    </ligand>
</feature>
<reference evidence="10" key="2">
    <citation type="submission" date="2015-01" db="EMBL/GenBank/DDBJ databases">
        <title>Evolutionary Origins and Diversification of the Mycorrhizal Mutualists.</title>
        <authorList>
            <consortium name="DOE Joint Genome Institute"/>
            <consortium name="Mycorrhizal Genomics Consortium"/>
            <person name="Kohler A."/>
            <person name="Kuo A."/>
            <person name="Nagy L.G."/>
            <person name="Floudas D."/>
            <person name="Copeland A."/>
            <person name="Barry K.W."/>
            <person name="Cichocki N."/>
            <person name="Veneault-Fourrey C."/>
            <person name="LaButti K."/>
            <person name="Lindquist E.A."/>
            <person name="Lipzen A."/>
            <person name="Lundell T."/>
            <person name="Morin E."/>
            <person name="Murat C."/>
            <person name="Riley R."/>
            <person name="Ohm R."/>
            <person name="Sun H."/>
            <person name="Tunlid A."/>
            <person name="Henrissat B."/>
            <person name="Grigoriev I.V."/>
            <person name="Hibbett D.S."/>
            <person name="Martin F."/>
        </authorList>
    </citation>
    <scope>NUCLEOTIDE SEQUENCE [LARGE SCALE GENOMIC DNA]</scope>
    <source>
        <strain evidence="10">F 1598</strain>
    </source>
</reference>
<evidence type="ECO:0008006" key="11">
    <source>
        <dbReference type="Google" id="ProtNLM"/>
    </source>
</evidence>
<comment type="similarity">
    <text evidence="2">Belongs to the ADIPOR family.</text>
</comment>
<keyword evidence="5 8" id="KW-0472">Membrane</keyword>
<keyword evidence="10" id="KW-1185">Reference proteome</keyword>
<feature type="binding site" evidence="6">
    <location>
        <position position="276"/>
    </location>
    <ligand>
        <name>Zn(2+)</name>
        <dbReference type="ChEBI" id="CHEBI:29105"/>
    </ligand>
</feature>